<dbReference type="Gene3D" id="3.40.50.300">
    <property type="entry name" value="P-loop containing nucleotide triphosphate hydrolases"/>
    <property type="match status" value="2"/>
</dbReference>
<evidence type="ECO:0000256" key="3">
    <source>
        <dbReference type="SAM" id="MobiDB-lite"/>
    </source>
</evidence>
<evidence type="ECO:0000256" key="1">
    <source>
        <dbReference type="ARBA" id="ARBA00022741"/>
    </source>
</evidence>
<feature type="domain" description="AAA+ ATPase" evidence="4">
    <location>
        <begin position="368"/>
        <end position="507"/>
    </location>
</feature>
<dbReference type="Proteomes" id="UP001374579">
    <property type="component" value="Unassembled WGS sequence"/>
</dbReference>
<dbReference type="FunFam" id="3.40.50.300:FF:000661">
    <property type="entry name" value="calmodulin-interacting protein 111 isoform X1"/>
    <property type="match status" value="1"/>
</dbReference>
<dbReference type="SMART" id="SM00382">
    <property type="entry name" value="AAA"/>
    <property type="match status" value="2"/>
</dbReference>
<feature type="compositionally biased region" description="Low complexity" evidence="3">
    <location>
        <begin position="243"/>
        <end position="263"/>
    </location>
</feature>
<keyword evidence="6" id="KW-1185">Reference proteome</keyword>
<feature type="region of interest" description="Disordered" evidence="3">
    <location>
        <begin position="243"/>
        <end position="277"/>
    </location>
</feature>
<dbReference type="InterPro" id="IPR003593">
    <property type="entry name" value="AAA+_ATPase"/>
</dbReference>
<reference evidence="5 6" key="1">
    <citation type="submission" date="2024-02" db="EMBL/GenBank/DDBJ databases">
        <title>Chromosome-scale genome assembly of the rough periwinkle Littorina saxatilis.</title>
        <authorList>
            <person name="De Jode A."/>
            <person name="Faria R."/>
            <person name="Formenti G."/>
            <person name="Sims Y."/>
            <person name="Smith T.P."/>
            <person name="Tracey A."/>
            <person name="Wood J.M.D."/>
            <person name="Zagrodzka Z.B."/>
            <person name="Johannesson K."/>
            <person name="Butlin R.K."/>
            <person name="Leder E.H."/>
        </authorList>
    </citation>
    <scope>NUCLEOTIDE SEQUENCE [LARGE SCALE GENOMIC DNA]</scope>
    <source>
        <strain evidence="5">Snail1</strain>
        <tissue evidence="5">Muscle</tissue>
    </source>
</reference>
<protein>
    <recommendedName>
        <fullName evidence="4">AAA+ ATPase domain-containing protein</fullName>
    </recommendedName>
</protein>
<feature type="domain" description="AAA+ ATPase" evidence="4">
    <location>
        <begin position="631"/>
        <end position="769"/>
    </location>
</feature>
<dbReference type="EMBL" id="JBAMIC010000013">
    <property type="protein sequence ID" value="KAK7098061.1"/>
    <property type="molecule type" value="Genomic_DNA"/>
</dbReference>
<evidence type="ECO:0000313" key="5">
    <source>
        <dbReference type="EMBL" id="KAK7098061.1"/>
    </source>
</evidence>
<dbReference type="InterPro" id="IPR041569">
    <property type="entry name" value="AAA_lid_3"/>
</dbReference>
<dbReference type="InterPro" id="IPR050168">
    <property type="entry name" value="AAA_ATPase_domain"/>
</dbReference>
<keyword evidence="1" id="KW-0547">Nucleotide-binding</keyword>
<name>A0AAN9B3S4_9CAEN</name>
<accession>A0AAN9B3S4</accession>
<sequence>MGPKKQKQEEWNECLKCNRVIHKRDIPQHTEDCNAVHGFVLDKVLHAQICAPSSHTKDALSKISLQNQEGVVLVNVSVMGLCDLAIGQPCLVNNHHVLTSWPSDSVSPTGVLLPSVLRDIIAGPSGDKDTTPVTVRRFFPPANSEAQQVEVELEWEHEAFQTEEFRQVLKHKMEGRFITKGMKQTIQYFGHRCTFCVTEIQRLQLPVYRLNSSTSSSPSSRTDPSQLSQSLASLDISGVSDSGDSLNSSVLSSPSRQSGSVRPAEACSSPLPTVTTPVGSQWPQQFCTPVLDRNLQDDKDCAEFVKVVSQTQFVIRRECSEEEDREKRQKKITFNSIGGLDAQITKIRDYCHLLLQHSKQSSTAVQMMPQGILLFGPTGTGKSLLAQATASELDIYTTHISPVDIFSKFLGETEKRLRSAFEAAHQRSPSLIIIDNIDVLCPRKDSNSSDLEKRTLNTFLSLMDSVTKKSSKELCIVIGITSKADVLDTTLRRASRFGMEIETGVPTVADRFQILKKLLQDVPHTVSDSDLKSIADSAHGYVGADLAGVASKARQHLWERTQDAGTPLTTADLKQAASLVKPSAMREVQFEVPKVKWSDIGGQEEVKLKLRQAVEWPITHPEAFERMGIKPPCGCLMYGPPGCSKTMIAKALATESGLNFLAVKGPELFGKYVGESERAVREIFRKARSAAPSIIFFDEIDSLAVERGKSSGGSNVADRVLTQLLTEMDGVVELKGVTIVAATNRPDMIDKALLRPGRFDRILYVPLPDAATRREILQIVARKTPMAPDVSLEVLVTRTQGFSGAELTALCHEAGLGAITESREARDVHMRHFQSAFNTIRPQTTQEVIKFYEDYSSNSGLQLV</sequence>
<dbReference type="Pfam" id="PF17862">
    <property type="entry name" value="AAA_lid_3"/>
    <property type="match status" value="1"/>
</dbReference>
<keyword evidence="2" id="KW-0067">ATP-binding</keyword>
<dbReference type="PANTHER" id="PTHR23077">
    <property type="entry name" value="AAA-FAMILY ATPASE"/>
    <property type="match status" value="1"/>
</dbReference>
<dbReference type="GO" id="GO:0005524">
    <property type="term" value="F:ATP binding"/>
    <property type="evidence" value="ECO:0007669"/>
    <property type="project" value="UniProtKB-KW"/>
</dbReference>
<evidence type="ECO:0000313" key="6">
    <source>
        <dbReference type="Proteomes" id="UP001374579"/>
    </source>
</evidence>
<dbReference type="PROSITE" id="PS00674">
    <property type="entry name" value="AAA"/>
    <property type="match status" value="1"/>
</dbReference>
<dbReference type="GO" id="GO:0005737">
    <property type="term" value="C:cytoplasm"/>
    <property type="evidence" value="ECO:0007669"/>
    <property type="project" value="TreeGrafter"/>
</dbReference>
<dbReference type="SUPFAM" id="SSF52540">
    <property type="entry name" value="P-loop containing nucleoside triphosphate hydrolases"/>
    <property type="match status" value="2"/>
</dbReference>
<evidence type="ECO:0000259" key="4">
    <source>
        <dbReference type="SMART" id="SM00382"/>
    </source>
</evidence>
<proteinExistence type="predicted"/>
<comment type="caution">
    <text evidence="5">The sequence shown here is derived from an EMBL/GenBank/DDBJ whole genome shotgun (WGS) entry which is preliminary data.</text>
</comment>
<dbReference type="InterPro" id="IPR003960">
    <property type="entry name" value="ATPase_AAA_CS"/>
</dbReference>
<dbReference type="CDD" id="cd19511">
    <property type="entry name" value="RecA-like_CDC48_r2-like"/>
    <property type="match status" value="1"/>
</dbReference>
<dbReference type="Pfam" id="PF00004">
    <property type="entry name" value="AAA"/>
    <property type="match status" value="2"/>
</dbReference>
<gene>
    <name evidence="5" type="ORF">V1264_004949</name>
</gene>
<organism evidence="5 6">
    <name type="scientific">Littorina saxatilis</name>
    <dbReference type="NCBI Taxonomy" id="31220"/>
    <lineage>
        <taxon>Eukaryota</taxon>
        <taxon>Metazoa</taxon>
        <taxon>Spiralia</taxon>
        <taxon>Lophotrochozoa</taxon>
        <taxon>Mollusca</taxon>
        <taxon>Gastropoda</taxon>
        <taxon>Caenogastropoda</taxon>
        <taxon>Littorinimorpha</taxon>
        <taxon>Littorinoidea</taxon>
        <taxon>Littorinidae</taxon>
        <taxon>Littorina</taxon>
    </lineage>
</organism>
<dbReference type="FunFam" id="1.10.8.60:FF:000178">
    <property type="entry name" value="CDC48/VCP homolog, AAA superfamily"/>
    <property type="match status" value="1"/>
</dbReference>
<dbReference type="GO" id="GO:0016887">
    <property type="term" value="F:ATP hydrolysis activity"/>
    <property type="evidence" value="ECO:0007669"/>
    <property type="project" value="InterPro"/>
</dbReference>
<evidence type="ECO:0000256" key="2">
    <source>
        <dbReference type="ARBA" id="ARBA00022840"/>
    </source>
</evidence>
<dbReference type="InterPro" id="IPR003959">
    <property type="entry name" value="ATPase_AAA_core"/>
</dbReference>
<dbReference type="AlphaFoldDB" id="A0AAN9B3S4"/>
<dbReference type="Gene3D" id="1.10.8.60">
    <property type="match status" value="2"/>
</dbReference>
<dbReference type="PANTHER" id="PTHR23077:SF27">
    <property type="entry name" value="ATPASE FAMILY GENE 2 PROTEIN HOMOLOG A"/>
    <property type="match status" value="1"/>
</dbReference>
<dbReference type="InterPro" id="IPR027417">
    <property type="entry name" value="P-loop_NTPase"/>
</dbReference>